<evidence type="ECO:0000259" key="4">
    <source>
        <dbReference type="SMART" id="SM00922"/>
    </source>
</evidence>
<dbReference type="GO" id="GO:0016836">
    <property type="term" value="F:hydro-lyase activity"/>
    <property type="evidence" value="ECO:0007669"/>
    <property type="project" value="UniProtKB-ARBA"/>
</dbReference>
<dbReference type="Proteomes" id="UP001597139">
    <property type="component" value="Unassembled WGS sequence"/>
</dbReference>
<dbReference type="InterPro" id="IPR046945">
    <property type="entry name" value="RHMD-like"/>
</dbReference>
<dbReference type="InterPro" id="IPR013342">
    <property type="entry name" value="Mandelate_racemase_C"/>
</dbReference>
<evidence type="ECO:0000256" key="2">
    <source>
        <dbReference type="ARBA" id="ARBA00022723"/>
    </source>
</evidence>
<dbReference type="CDD" id="cd03316">
    <property type="entry name" value="MR_like"/>
    <property type="match status" value="1"/>
</dbReference>
<keyword evidence="6" id="KW-1185">Reference proteome</keyword>
<evidence type="ECO:0000256" key="3">
    <source>
        <dbReference type="ARBA" id="ARBA00022842"/>
    </source>
</evidence>
<dbReference type="SFLD" id="SFLDS00001">
    <property type="entry name" value="Enolase"/>
    <property type="match status" value="1"/>
</dbReference>
<dbReference type="Gene3D" id="3.20.20.120">
    <property type="entry name" value="Enolase-like C-terminal domain"/>
    <property type="match status" value="1"/>
</dbReference>
<evidence type="ECO:0000313" key="5">
    <source>
        <dbReference type="EMBL" id="MFD1568924.1"/>
    </source>
</evidence>
<dbReference type="InterPro" id="IPR036849">
    <property type="entry name" value="Enolase-like_C_sf"/>
</dbReference>
<protein>
    <submittedName>
        <fullName evidence="5">Mandelate racemase/muconate lactonizing enzyme family protein</fullName>
    </submittedName>
</protein>
<name>A0ABD6BW96_9EURY</name>
<keyword evidence="3" id="KW-0460">Magnesium</keyword>
<evidence type="ECO:0000313" key="6">
    <source>
        <dbReference type="Proteomes" id="UP001597139"/>
    </source>
</evidence>
<dbReference type="PANTHER" id="PTHR13794">
    <property type="entry name" value="ENOLASE SUPERFAMILY, MANDELATE RACEMASE"/>
    <property type="match status" value="1"/>
</dbReference>
<dbReference type="InterPro" id="IPR029017">
    <property type="entry name" value="Enolase-like_N"/>
</dbReference>
<comment type="caution">
    <text evidence="5">The sequence shown here is derived from an EMBL/GenBank/DDBJ whole genome shotgun (WGS) entry which is preliminary data.</text>
</comment>
<reference evidence="5 6" key="1">
    <citation type="journal article" date="2019" name="Int. J. Syst. Evol. Microbiol.">
        <title>The Global Catalogue of Microorganisms (GCM) 10K type strain sequencing project: providing services to taxonomists for standard genome sequencing and annotation.</title>
        <authorList>
            <consortium name="The Broad Institute Genomics Platform"/>
            <consortium name="The Broad Institute Genome Sequencing Center for Infectious Disease"/>
            <person name="Wu L."/>
            <person name="Ma J."/>
        </authorList>
    </citation>
    <scope>NUCLEOTIDE SEQUENCE [LARGE SCALE GENOMIC DNA]</scope>
    <source>
        <strain evidence="5 6">CGMCC 1.12859</strain>
    </source>
</reference>
<dbReference type="SMART" id="SM00922">
    <property type="entry name" value="MR_MLE"/>
    <property type="match status" value="1"/>
</dbReference>
<comment type="cofactor">
    <cofactor evidence="1">
        <name>Mg(2+)</name>
        <dbReference type="ChEBI" id="CHEBI:18420"/>
    </cofactor>
</comment>
<organism evidence="5 6">
    <name type="scientific">Halolamina litorea</name>
    <dbReference type="NCBI Taxonomy" id="1515593"/>
    <lineage>
        <taxon>Archaea</taxon>
        <taxon>Methanobacteriati</taxon>
        <taxon>Methanobacteriota</taxon>
        <taxon>Stenosarchaea group</taxon>
        <taxon>Halobacteria</taxon>
        <taxon>Halobacteriales</taxon>
        <taxon>Haloferacaceae</taxon>
    </lineage>
</organism>
<proteinExistence type="predicted"/>
<dbReference type="Gene3D" id="3.30.390.10">
    <property type="entry name" value="Enolase-like, N-terminal domain"/>
    <property type="match status" value="1"/>
</dbReference>
<dbReference type="Pfam" id="PF02746">
    <property type="entry name" value="MR_MLE_N"/>
    <property type="match status" value="1"/>
</dbReference>
<dbReference type="InterPro" id="IPR013341">
    <property type="entry name" value="Mandelate_racemase_N_dom"/>
</dbReference>
<dbReference type="PANTHER" id="PTHR13794:SF58">
    <property type="entry name" value="MITOCHONDRIAL ENOLASE SUPERFAMILY MEMBER 1"/>
    <property type="match status" value="1"/>
</dbReference>
<sequence>MRVTDIESFAVSIPLDEPVAFATREVEARDHAIVRINTDTGLEGVGYTLGYEAGSIIAAVVEDLLAPIVVGENPHDTARLWREMFDTTVPYGRKGLVLRAISIVDIALWDLKAKHAALPLHTYLGAMRDSVPAYASGGYYREGKGLEGLREEMGRYVDRGHDTVKLKVGGLPPGEEVERVRVTREVIGEERTLLLDANGAWRDRRSAVDACRRYGQYDPYFIEEPVMPDSVELMAAVNADLDYGVAAGEQEFTRYGFAELLREGAVDVVQPDVTVVGGITEWLRIANTAATHDIPVVPHYNWDLHVPLVAVAETGRWVEYFYREQDVKVFDDVLERPMTPKNGEIDASERPGHGVTLDDDAVAEFRVRATNGGR</sequence>
<keyword evidence="2" id="KW-0479">Metal-binding</keyword>
<accession>A0ABD6BW96</accession>
<dbReference type="Pfam" id="PF13378">
    <property type="entry name" value="MR_MLE_C"/>
    <property type="match status" value="1"/>
</dbReference>
<dbReference type="SUPFAM" id="SSF51604">
    <property type="entry name" value="Enolase C-terminal domain-like"/>
    <property type="match status" value="1"/>
</dbReference>
<feature type="domain" description="Mandelate racemase/muconate lactonizing enzyme C-terminal" evidence="4">
    <location>
        <begin position="146"/>
        <end position="244"/>
    </location>
</feature>
<dbReference type="RefSeq" id="WP_267645083.1">
    <property type="nucleotide sequence ID" value="NZ_JANHGR010000001.1"/>
</dbReference>
<dbReference type="AlphaFoldDB" id="A0ABD6BW96"/>
<gene>
    <name evidence="5" type="ORF">ACFSAU_15625</name>
</gene>
<dbReference type="InterPro" id="IPR029065">
    <property type="entry name" value="Enolase_C-like"/>
</dbReference>
<evidence type="ECO:0000256" key="1">
    <source>
        <dbReference type="ARBA" id="ARBA00001946"/>
    </source>
</evidence>
<dbReference type="EMBL" id="JBHUCZ010000027">
    <property type="protein sequence ID" value="MFD1568924.1"/>
    <property type="molecule type" value="Genomic_DNA"/>
</dbReference>
<dbReference type="GO" id="GO:0046872">
    <property type="term" value="F:metal ion binding"/>
    <property type="evidence" value="ECO:0007669"/>
    <property type="project" value="UniProtKB-KW"/>
</dbReference>
<dbReference type="SFLD" id="SFLDG00179">
    <property type="entry name" value="mandelate_racemase"/>
    <property type="match status" value="1"/>
</dbReference>
<dbReference type="SUPFAM" id="SSF54826">
    <property type="entry name" value="Enolase N-terminal domain-like"/>
    <property type="match status" value="1"/>
</dbReference>